<protein>
    <recommendedName>
        <fullName evidence="4">Septum formation initiator family protein</fullName>
    </recommendedName>
</protein>
<name>U7QFD8_9CYAN</name>
<dbReference type="OrthoDB" id="467582at2"/>
<dbReference type="Proteomes" id="UP000017127">
    <property type="component" value="Unassembled WGS sequence"/>
</dbReference>
<evidence type="ECO:0000313" key="2">
    <source>
        <dbReference type="EMBL" id="ERT06664.1"/>
    </source>
</evidence>
<evidence type="ECO:0000313" key="3">
    <source>
        <dbReference type="Proteomes" id="UP000017127"/>
    </source>
</evidence>
<reference evidence="2 3" key="1">
    <citation type="journal article" date="2013" name="Front. Microbiol.">
        <title>Comparative genomic analyses of the cyanobacterium, Lyngbya aestuarii BL J, a powerful hydrogen producer.</title>
        <authorList>
            <person name="Kothari A."/>
            <person name="Vaughn M."/>
            <person name="Garcia-Pichel F."/>
        </authorList>
    </citation>
    <scope>NUCLEOTIDE SEQUENCE [LARGE SCALE GENOMIC DNA]</scope>
    <source>
        <strain evidence="2 3">BL J</strain>
    </source>
</reference>
<comment type="caution">
    <text evidence="2">The sequence shown here is derived from an EMBL/GenBank/DDBJ whole genome shotgun (WGS) entry which is preliminary data.</text>
</comment>
<organism evidence="2 3">
    <name type="scientific">Lyngbya aestuarii BL J</name>
    <dbReference type="NCBI Taxonomy" id="1348334"/>
    <lineage>
        <taxon>Bacteria</taxon>
        <taxon>Bacillati</taxon>
        <taxon>Cyanobacteriota</taxon>
        <taxon>Cyanophyceae</taxon>
        <taxon>Oscillatoriophycideae</taxon>
        <taxon>Oscillatoriales</taxon>
        <taxon>Microcoleaceae</taxon>
        <taxon>Lyngbya</taxon>
    </lineage>
</organism>
<accession>U7QFD8</accession>
<dbReference type="RefSeq" id="WP_023067059.1">
    <property type="nucleotide sequence ID" value="NZ_AUZM01000032.1"/>
</dbReference>
<proteinExistence type="predicted"/>
<dbReference type="EMBL" id="AUZM01000032">
    <property type="protein sequence ID" value="ERT06664.1"/>
    <property type="molecule type" value="Genomic_DNA"/>
</dbReference>
<feature type="region of interest" description="Disordered" evidence="1">
    <location>
        <begin position="1"/>
        <end position="32"/>
    </location>
</feature>
<evidence type="ECO:0008006" key="4">
    <source>
        <dbReference type="Google" id="ProtNLM"/>
    </source>
</evidence>
<feature type="compositionally biased region" description="Polar residues" evidence="1">
    <location>
        <begin position="1"/>
        <end position="15"/>
    </location>
</feature>
<evidence type="ECO:0000256" key="1">
    <source>
        <dbReference type="SAM" id="MobiDB-lite"/>
    </source>
</evidence>
<dbReference type="AlphaFoldDB" id="U7QFD8"/>
<gene>
    <name evidence="2" type="ORF">M595_3349</name>
</gene>
<sequence length="147" mass="16935">MQAIQPVTTVHQPQIKQRHHPRRPAAVQQRRSQRHRAIALEASIKLATNVMLSVCVLSAFVQIMPHYRSTSDKLSQIQSEVKLTRERVASEQADFNRHFDPQQTASIMQEYSNRVAPGQRQVIWLEDYTTEQPESEEGSEYLGLGWN</sequence>
<keyword evidence="3" id="KW-1185">Reference proteome</keyword>